<protein>
    <submittedName>
        <fullName evidence="2">Uncharacterized protein</fullName>
    </submittedName>
</protein>
<evidence type="ECO:0000256" key="1">
    <source>
        <dbReference type="SAM" id="MobiDB-lite"/>
    </source>
</evidence>
<sequence length="70" mass="7225">MVLLLSRAVCEGGRGVPEVEFPQDGDDGMDVVGGGRDRVVAVGRQRESGTGGPAGRLRRSEFVGGHSSVS</sequence>
<feature type="region of interest" description="Disordered" evidence="1">
    <location>
        <begin position="44"/>
        <end position="70"/>
    </location>
</feature>
<dbReference type="AlphaFoldDB" id="A0A101NTY8"/>
<comment type="caution">
    <text evidence="2">The sequence shown here is derived from an EMBL/GenBank/DDBJ whole genome shotgun (WGS) entry which is preliminary data.</text>
</comment>
<proteinExistence type="predicted"/>
<dbReference type="EMBL" id="LMWN01000068">
    <property type="protein sequence ID" value="KUM99117.1"/>
    <property type="molecule type" value="Genomic_DNA"/>
</dbReference>
<reference evidence="2 3" key="1">
    <citation type="submission" date="2015-10" db="EMBL/GenBank/DDBJ databases">
        <title>Draft genome sequence of Streptomyces yokosukanensis DSM 40224, type strain for the species Streptomyces yokosukanensis.</title>
        <authorList>
            <person name="Ruckert C."/>
            <person name="Winkler A."/>
            <person name="Kalinowski J."/>
            <person name="Kampfer P."/>
            <person name="Glaeser S."/>
        </authorList>
    </citation>
    <scope>NUCLEOTIDE SEQUENCE [LARGE SCALE GENOMIC DNA]</scope>
    <source>
        <strain evidence="2 3">DSM 40224</strain>
    </source>
</reference>
<accession>A0A101NTY8</accession>
<gene>
    <name evidence="2" type="ORF">AQI95_40755</name>
</gene>
<dbReference type="Proteomes" id="UP000053127">
    <property type="component" value="Unassembled WGS sequence"/>
</dbReference>
<evidence type="ECO:0000313" key="3">
    <source>
        <dbReference type="Proteomes" id="UP000053127"/>
    </source>
</evidence>
<evidence type="ECO:0000313" key="2">
    <source>
        <dbReference type="EMBL" id="KUM99117.1"/>
    </source>
</evidence>
<name>A0A101NTY8_9ACTN</name>
<keyword evidence="3" id="KW-1185">Reference proteome</keyword>
<organism evidence="2 3">
    <name type="scientific">Streptomyces yokosukanensis</name>
    <dbReference type="NCBI Taxonomy" id="67386"/>
    <lineage>
        <taxon>Bacteria</taxon>
        <taxon>Bacillati</taxon>
        <taxon>Actinomycetota</taxon>
        <taxon>Actinomycetes</taxon>
        <taxon>Kitasatosporales</taxon>
        <taxon>Streptomycetaceae</taxon>
        <taxon>Streptomyces</taxon>
    </lineage>
</organism>